<dbReference type="FunCoup" id="A0A1Y2B4L0">
    <property type="interactions" value="1"/>
</dbReference>
<feature type="transmembrane region" description="Helical" evidence="7">
    <location>
        <begin position="178"/>
        <end position="198"/>
    </location>
</feature>
<dbReference type="STRING" id="71784.A0A1Y2B4L0"/>
<dbReference type="InterPro" id="IPR050930">
    <property type="entry name" value="MFS_Vesicular_Transporter"/>
</dbReference>
<sequence>MRPKTKPLWLHVRSSTPYIVFSVGLGLAVDLMTYGLIVPVMPFHLESWGYSADKAAGLVGWLVAAYGGGLVISSPPIGIIGAMVKRKRIPLLACSVLLIGSIILFMFGPNYTILIIARVLQGFAGTGIFSLGLTLLADSVPEGKLGQSIGYSLTGISLGSLIGPLSGGLLYQHLGYRAPFIFAVILAAVDLCFRYMIVERRDLVKWTRDVDERMNSPSPEPSSENELAGTVDEETLLSSIRSASAKQYRALKEFTTKPSALVSCGIGIIYGLTVGGLFDAALTLRLNQRYKFNSAKAGYLYLAAQGPGLFMGPISGVLSDRFGPAKISSFAFLGAGPMLALIVIDSLPLAAFIVILVVYGCFVSCALTPLLADLFDVASTSKDLKASHLYAIWNLGFSLGETIGPILCGQLLAKYGISLGWKISCSICACLCWISVPLSWRFLGKGAKRTPHSNVTSEEEFGGRGTVGLIT</sequence>
<comment type="subcellular location">
    <subcellularLocation>
        <location evidence="1">Membrane</location>
        <topology evidence="1">Multi-pass membrane protein</topology>
    </subcellularLocation>
</comment>
<feature type="transmembrane region" description="Helical" evidence="7">
    <location>
        <begin position="113"/>
        <end position="137"/>
    </location>
</feature>
<evidence type="ECO:0000256" key="5">
    <source>
        <dbReference type="ARBA" id="ARBA00022989"/>
    </source>
</evidence>
<comment type="caution">
    <text evidence="9">The sequence shown here is derived from an EMBL/GenBank/DDBJ whole genome shotgun (WGS) entry which is preliminary data.</text>
</comment>
<dbReference type="InParanoid" id="A0A1Y2B4L0"/>
<dbReference type="PROSITE" id="PS50850">
    <property type="entry name" value="MFS"/>
    <property type="match status" value="1"/>
</dbReference>
<feature type="domain" description="Major facilitator superfamily (MFS) profile" evidence="8">
    <location>
        <begin position="19"/>
        <end position="447"/>
    </location>
</feature>
<comment type="similarity">
    <text evidence="2">Belongs to the major facilitator superfamily. Vesicular transporter family.</text>
</comment>
<evidence type="ECO:0000256" key="2">
    <source>
        <dbReference type="ARBA" id="ARBA00006829"/>
    </source>
</evidence>
<feature type="transmembrane region" description="Helical" evidence="7">
    <location>
        <begin position="419"/>
        <end position="440"/>
    </location>
</feature>
<evidence type="ECO:0000259" key="8">
    <source>
        <dbReference type="PROSITE" id="PS50850"/>
    </source>
</evidence>
<evidence type="ECO:0000313" key="9">
    <source>
        <dbReference type="EMBL" id="ORY29768.1"/>
    </source>
</evidence>
<protein>
    <submittedName>
        <fullName evidence="9">Major facilitator superfamily domain-containing protein</fullName>
    </submittedName>
</protein>
<feature type="transmembrane region" description="Helical" evidence="7">
    <location>
        <begin position="259"/>
        <end position="278"/>
    </location>
</feature>
<gene>
    <name evidence="9" type="ORF">BCR39DRAFT_495112</name>
</gene>
<organism evidence="9 10">
    <name type="scientific">Naematelia encephala</name>
    <dbReference type="NCBI Taxonomy" id="71784"/>
    <lineage>
        <taxon>Eukaryota</taxon>
        <taxon>Fungi</taxon>
        <taxon>Dikarya</taxon>
        <taxon>Basidiomycota</taxon>
        <taxon>Agaricomycotina</taxon>
        <taxon>Tremellomycetes</taxon>
        <taxon>Tremellales</taxon>
        <taxon>Naemateliaceae</taxon>
        <taxon>Naematelia</taxon>
    </lineage>
</organism>
<feature type="transmembrane region" description="Helical" evidence="7">
    <location>
        <begin position="149"/>
        <end position="172"/>
    </location>
</feature>
<dbReference type="GO" id="GO:0022857">
    <property type="term" value="F:transmembrane transporter activity"/>
    <property type="evidence" value="ECO:0007669"/>
    <property type="project" value="InterPro"/>
</dbReference>
<dbReference type="Pfam" id="PF07690">
    <property type="entry name" value="MFS_1"/>
    <property type="match status" value="1"/>
</dbReference>
<keyword evidence="6 7" id="KW-0472">Membrane</keyword>
<dbReference type="PANTHER" id="PTHR23506:SF23">
    <property type="entry name" value="GH10249P"/>
    <property type="match status" value="1"/>
</dbReference>
<keyword evidence="4 7" id="KW-0812">Transmembrane</keyword>
<evidence type="ECO:0000256" key="3">
    <source>
        <dbReference type="ARBA" id="ARBA00022448"/>
    </source>
</evidence>
<accession>A0A1Y2B4L0</accession>
<dbReference type="InterPro" id="IPR001958">
    <property type="entry name" value="Tet-R_TetA/multi-R_MdtG-like"/>
</dbReference>
<evidence type="ECO:0000256" key="4">
    <source>
        <dbReference type="ARBA" id="ARBA00022692"/>
    </source>
</evidence>
<feature type="transmembrane region" description="Helical" evidence="7">
    <location>
        <begin position="20"/>
        <end position="38"/>
    </location>
</feature>
<dbReference type="PRINTS" id="PR01035">
    <property type="entry name" value="TCRTETA"/>
</dbReference>
<proteinExistence type="inferred from homology"/>
<reference evidence="9 10" key="1">
    <citation type="submission" date="2016-07" db="EMBL/GenBank/DDBJ databases">
        <title>Pervasive Adenine N6-methylation of Active Genes in Fungi.</title>
        <authorList>
            <consortium name="DOE Joint Genome Institute"/>
            <person name="Mondo S.J."/>
            <person name="Dannebaum R.O."/>
            <person name="Kuo R.C."/>
            <person name="Labutti K."/>
            <person name="Haridas S."/>
            <person name="Kuo A."/>
            <person name="Salamov A."/>
            <person name="Ahrendt S.R."/>
            <person name="Lipzen A."/>
            <person name="Sullivan W."/>
            <person name="Andreopoulos W.B."/>
            <person name="Clum A."/>
            <person name="Lindquist E."/>
            <person name="Daum C."/>
            <person name="Ramamoorthy G.K."/>
            <person name="Gryganskyi A."/>
            <person name="Culley D."/>
            <person name="Magnuson J.K."/>
            <person name="James T.Y."/>
            <person name="O'Malley M.A."/>
            <person name="Stajich J.E."/>
            <person name="Spatafora J.W."/>
            <person name="Visel A."/>
            <person name="Grigoriev I.V."/>
        </authorList>
    </citation>
    <scope>NUCLEOTIDE SEQUENCE [LARGE SCALE GENOMIC DNA]</scope>
    <source>
        <strain evidence="9 10">68-887.2</strain>
    </source>
</reference>
<dbReference type="CDD" id="cd17325">
    <property type="entry name" value="MFS_MdtG_SLC18_like"/>
    <property type="match status" value="1"/>
</dbReference>
<dbReference type="InterPro" id="IPR011701">
    <property type="entry name" value="MFS"/>
</dbReference>
<feature type="transmembrane region" description="Helical" evidence="7">
    <location>
        <begin position="89"/>
        <end position="107"/>
    </location>
</feature>
<keyword evidence="10" id="KW-1185">Reference proteome</keyword>
<feature type="transmembrane region" description="Helical" evidence="7">
    <location>
        <begin position="350"/>
        <end position="372"/>
    </location>
</feature>
<dbReference type="PANTHER" id="PTHR23506">
    <property type="entry name" value="GH10249P"/>
    <property type="match status" value="1"/>
</dbReference>
<feature type="transmembrane region" description="Helical" evidence="7">
    <location>
        <begin position="298"/>
        <end position="318"/>
    </location>
</feature>
<dbReference type="SUPFAM" id="SSF103473">
    <property type="entry name" value="MFS general substrate transporter"/>
    <property type="match status" value="1"/>
</dbReference>
<dbReference type="AlphaFoldDB" id="A0A1Y2B4L0"/>
<evidence type="ECO:0000256" key="1">
    <source>
        <dbReference type="ARBA" id="ARBA00004141"/>
    </source>
</evidence>
<evidence type="ECO:0000256" key="7">
    <source>
        <dbReference type="SAM" id="Phobius"/>
    </source>
</evidence>
<feature type="transmembrane region" description="Helical" evidence="7">
    <location>
        <begin position="392"/>
        <end position="413"/>
    </location>
</feature>
<evidence type="ECO:0000313" key="10">
    <source>
        <dbReference type="Proteomes" id="UP000193986"/>
    </source>
</evidence>
<keyword evidence="3" id="KW-0813">Transport</keyword>
<dbReference type="EMBL" id="MCFC01000023">
    <property type="protein sequence ID" value="ORY29768.1"/>
    <property type="molecule type" value="Genomic_DNA"/>
</dbReference>
<dbReference type="OrthoDB" id="440553at2759"/>
<evidence type="ECO:0000256" key="6">
    <source>
        <dbReference type="ARBA" id="ARBA00023136"/>
    </source>
</evidence>
<dbReference type="InterPro" id="IPR020846">
    <property type="entry name" value="MFS_dom"/>
</dbReference>
<dbReference type="GO" id="GO:0016020">
    <property type="term" value="C:membrane"/>
    <property type="evidence" value="ECO:0007669"/>
    <property type="project" value="UniProtKB-SubCell"/>
</dbReference>
<keyword evidence="5 7" id="KW-1133">Transmembrane helix</keyword>
<dbReference type="InterPro" id="IPR036259">
    <property type="entry name" value="MFS_trans_sf"/>
</dbReference>
<feature type="transmembrane region" description="Helical" evidence="7">
    <location>
        <begin position="325"/>
        <end position="344"/>
    </location>
</feature>
<dbReference type="Proteomes" id="UP000193986">
    <property type="component" value="Unassembled WGS sequence"/>
</dbReference>
<name>A0A1Y2B4L0_9TREE</name>
<feature type="transmembrane region" description="Helical" evidence="7">
    <location>
        <begin position="58"/>
        <end position="82"/>
    </location>
</feature>
<dbReference type="Gene3D" id="1.20.1250.20">
    <property type="entry name" value="MFS general substrate transporter like domains"/>
    <property type="match status" value="1"/>
</dbReference>